<evidence type="ECO:0000313" key="3">
    <source>
        <dbReference type="Proteomes" id="UP000694680"/>
    </source>
</evidence>
<reference evidence="2" key="3">
    <citation type="submission" date="2025-09" db="UniProtKB">
        <authorList>
            <consortium name="Ensembl"/>
        </authorList>
    </citation>
    <scope>IDENTIFICATION</scope>
</reference>
<evidence type="ECO:0000259" key="1">
    <source>
        <dbReference type="Pfam" id="PF00535"/>
    </source>
</evidence>
<sequence length="479" mass="54855">MRALVFTRLVLLLVVCVLTLALGVALFRYKSMMLQTRHDTEDAYPNRTRPLRSLPVSRSCSCHRKASILQNAVQKDELEGMKQRRHKEFKSDKLRKLSPLSTPLYALPNSPLQFPFQGFIVRPLTPTPIPNLRLEAKKRSSYKVSLKVTRGILTVKELSKDATITGDGEDELTIRSNQQEVLNHILSSVVYTSTIYHINTGDLASFRFEQYEAIFPIVIRQPKIPVLMDTGSDINSYLTITTKTFVRYDKVALLVDSIRKFYPNMRIVIADDSFEKEPIPGNVDHYYMPAEKGLFAGRGLVVSQVTTKYFVWVDDDFLFTEATKLEKFVEILEAHPELDVVGGTVSAQVWAHALVYDEGDEMEGGCMITAFNRNYKKLPDYPQCTIISGIINFFVARTDSIRKVGFDNKLMRVGHRELFIDGLGRLMFVSCRDRSTFEIGHQPRKGNSRVYSNHRFPPNINLYKFPLFFFKNHLKCLTL</sequence>
<dbReference type="GO" id="GO:0008376">
    <property type="term" value="F:acetylgalactosaminyltransferase activity"/>
    <property type="evidence" value="ECO:0007669"/>
    <property type="project" value="TreeGrafter"/>
</dbReference>
<dbReference type="RefSeq" id="XP_028321348.1">
    <property type="nucleotide sequence ID" value="XM_028465547.1"/>
</dbReference>
<dbReference type="Ensembl" id="ENSGWIT00000012221.1">
    <property type="protein sequence ID" value="ENSGWIP00000010996.1"/>
    <property type="gene ID" value="ENSGWIG00000006441.1"/>
</dbReference>
<name>A0A8C5DU24_GOUWI</name>
<dbReference type="OrthoDB" id="2139606at2759"/>
<dbReference type="RefSeq" id="XP_028321347.1">
    <property type="nucleotide sequence ID" value="XM_028465546.1"/>
</dbReference>
<dbReference type="InterPro" id="IPR001173">
    <property type="entry name" value="Glyco_trans_2-like"/>
</dbReference>
<dbReference type="GO" id="GO:0006047">
    <property type="term" value="P:UDP-N-acetylglucosamine metabolic process"/>
    <property type="evidence" value="ECO:0007669"/>
    <property type="project" value="TreeGrafter"/>
</dbReference>
<keyword evidence="3" id="KW-1185">Reference proteome</keyword>
<gene>
    <name evidence="2" type="primary">LOC114474928</name>
</gene>
<accession>A0A8C5DU24</accession>
<dbReference type="AlphaFoldDB" id="A0A8C5DU24"/>
<dbReference type="PANTHER" id="PTHR15046:SF2">
    <property type="entry name" value="BETA-1,4 N-ACETYLGALACTOSAMINYLTRANSFERASE 2"/>
    <property type="match status" value="1"/>
</dbReference>
<feature type="domain" description="Glycosyltransferase 2-like" evidence="1">
    <location>
        <begin position="243"/>
        <end position="347"/>
    </location>
</feature>
<evidence type="ECO:0000313" key="2">
    <source>
        <dbReference type="Ensembl" id="ENSGWIP00000010996.1"/>
    </source>
</evidence>
<dbReference type="Pfam" id="PF00535">
    <property type="entry name" value="Glycos_transf_2"/>
    <property type="match status" value="1"/>
</dbReference>
<dbReference type="GO" id="GO:0019276">
    <property type="term" value="P:UDP-N-acetylgalactosamine metabolic process"/>
    <property type="evidence" value="ECO:0007669"/>
    <property type="project" value="TreeGrafter"/>
</dbReference>
<reference evidence="2" key="2">
    <citation type="submission" date="2025-08" db="UniProtKB">
        <authorList>
            <consortium name="Ensembl"/>
        </authorList>
    </citation>
    <scope>IDENTIFICATION</scope>
</reference>
<proteinExistence type="predicted"/>
<dbReference type="Proteomes" id="UP000694680">
    <property type="component" value="Chromosome 13"/>
</dbReference>
<dbReference type="SUPFAM" id="SSF53448">
    <property type="entry name" value="Nucleotide-diphospho-sugar transferases"/>
    <property type="match status" value="1"/>
</dbReference>
<dbReference type="GeneID" id="114474928"/>
<dbReference type="Gene3D" id="3.90.550.10">
    <property type="entry name" value="Spore Coat Polysaccharide Biosynthesis Protein SpsA, Chain A"/>
    <property type="match status" value="1"/>
</dbReference>
<dbReference type="InterPro" id="IPR029044">
    <property type="entry name" value="Nucleotide-diphossugar_trans"/>
</dbReference>
<dbReference type="CDD" id="cd00761">
    <property type="entry name" value="Glyco_tranf_GTA_type"/>
    <property type="match status" value="1"/>
</dbReference>
<reference evidence="2" key="1">
    <citation type="submission" date="2020-06" db="EMBL/GenBank/DDBJ databases">
        <authorList>
            <consortium name="Wellcome Sanger Institute Data Sharing"/>
        </authorList>
    </citation>
    <scope>NUCLEOTIDE SEQUENCE [LARGE SCALE GENOMIC DNA]</scope>
</reference>
<protein>
    <submittedName>
        <fullName evidence="2">Beta-1,4 N-acetylgalactosaminyltransferase 2-like</fullName>
    </submittedName>
</protein>
<dbReference type="PANTHER" id="PTHR15046">
    <property type="entry name" value="GLYCO_TRANS_2-LIKE DOMAIN-CONTAINING PROTEIN"/>
    <property type="match status" value="1"/>
</dbReference>
<organism evidence="2 3">
    <name type="scientific">Gouania willdenowi</name>
    <name type="common">Blunt-snouted clingfish</name>
    <name type="synonym">Lepadogaster willdenowi</name>
    <dbReference type="NCBI Taxonomy" id="441366"/>
    <lineage>
        <taxon>Eukaryota</taxon>
        <taxon>Metazoa</taxon>
        <taxon>Chordata</taxon>
        <taxon>Craniata</taxon>
        <taxon>Vertebrata</taxon>
        <taxon>Euteleostomi</taxon>
        <taxon>Actinopterygii</taxon>
        <taxon>Neopterygii</taxon>
        <taxon>Teleostei</taxon>
        <taxon>Neoteleostei</taxon>
        <taxon>Acanthomorphata</taxon>
        <taxon>Ovalentaria</taxon>
        <taxon>Blenniimorphae</taxon>
        <taxon>Blenniiformes</taxon>
        <taxon>Gobiesocoidei</taxon>
        <taxon>Gobiesocidae</taxon>
        <taxon>Gobiesocinae</taxon>
        <taxon>Gouania</taxon>
    </lineage>
</organism>